<dbReference type="InterPro" id="IPR039421">
    <property type="entry name" value="Type_1_exporter"/>
</dbReference>
<dbReference type="InterPro" id="IPR003439">
    <property type="entry name" value="ABC_transporter-like_ATP-bd"/>
</dbReference>
<feature type="transmembrane region" description="Helical" evidence="8">
    <location>
        <begin position="114"/>
        <end position="136"/>
    </location>
</feature>
<evidence type="ECO:0000256" key="4">
    <source>
        <dbReference type="ARBA" id="ARBA00022840"/>
    </source>
</evidence>
<dbReference type="Pfam" id="PF00005">
    <property type="entry name" value="ABC_tran"/>
    <property type="match status" value="1"/>
</dbReference>
<feature type="transmembrane region" description="Helical" evidence="8">
    <location>
        <begin position="306"/>
        <end position="328"/>
    </location>
</feature>
<evidence type="ECO:0000313" key="11">
    <source>
        <dbReference type="EMBL" id="MBB6118245.1"/>
    </source>
</evidence>
<keyword evidence="12" id="KW-1185">Reference proteome</keyword>
<dbReference type="PROSITE" id="PS50893">
    <property type="entry name" value="ABC_TRANSPORTER_2"/>
    <property type="match status" value="1"/>
</dbReference>
<evidence type="ECO:0000256" key="8">
    <source>
        <dbReference type="SAM" id="Phobius"/>
    </source>
</evidence>
<evidence type="ECO:0000259" key="10">
    <source>
        <dbReference type="PROSITE" id="PS50929"/>
    </source>
</evidence>
<keyword evidence="4 11" id="KW-0067">ATP-binding</keyword>
<dbReference type="Gene3D" id="3.40.50.300">
    <property type="entry name" value="P-loop containing nucleotide triphosphate hydrolases"/>
    <property type="match status" value="1"/>
</dbReference>
<dbReference type="InterPro" id="IPR027417">
    <property type="entry name" value="P-loop_NTPase"/>
</dbReference>
<dbReference type="PANTHER" id="PTHR24221">
    <property type="entry name" value="ATP-BINDING CASSETTE SUB-FAMILY B"/>
    <property type="match status" value="1"/>
</dbReference>
<evidence type="ECO:0000256" key="6">
    <source>
        <dbReference type="ARBA" id="ARBA00023136"/>
    </source>
</evidence>
<dbReference type="AlphaFoldDB" id="A0A841INF7"/>
<keyword evidence="2 8" id="KW-0812">Transmembrane</keyword>
<protein>
    <submittedName>
        <fullName evidence="11">ATP-binding cassette subfamily B protein/ATP-binding cassette subfamily C protein</fullName>
    </submittedName>
</protein>
<keyword evidence="5 8" id="KW-1133">Transmembrane helix</keyword>
<organism evidence="11 12">
    <name type="scientific">Nocardiopsis algeriensis</name>
    <dbReference type="NCBI Taxonomy" id="1478215"/>
    <lineage>
        <taxon>Bacteria</taxon>
        <taxon>Bacillati</taxon>
        <taxon>Actinomycetota</taxon>
        <taxon>Actinomycetes</taxon>
        <taxon>Streptosporangiales</taxon>
        <taxon>Nocardiopsidaceae</taxon>
        <taxon>Nocardiopsis</taxon>
    </lineage>
</organism>
<feature type="region of interest" description="Disordered" evidence="7">
    <location>
        <begin position="1"/>
        <end position="30"/>
    </location>
</feature>
<dbReference type="InterPro" id="IPR011527">
    <property type="entry name" value="ABC1_TM_dom"/>
</dbReference>
<keyword evidence="6 8" id="KW-0472">Membrane</keyword>
<evidence type="ECO:0000256" key="5">
    <source>
        <dbReference type="ARBA" id="ARBA00022989"/>
    </source>
</evidence>
<evidence type="ECO:0000313" key="12">
    <source>
        <dbReference type="Proteomes" id="UP000536604"/>
    </source>
</evidence>
<comment type="caution">
    <text evidence="11">The sequence shown here is derived from an EMBL/GenBank/DDBJ whole genome shotgun (WGS) entry which is preliminary data.</text>
</comment>
<dbReference type="InterPro" id="IPR003593">
    <property type="entry name" value="AAA+_ATPase"/>
</dbReference>
<feature type="transmembrane region" description="Helical" evidence="8">
    <location>
        <begin position="190"/>
        <end position="211"/>
    </location>
</feature>
<dbReference type="PANTHER" id="PTHR24221:SF654">
    <property type="entry name" value="ATP-BINDING CASSETTE SUB-FAMILY B MEMBER 6"/>
    <property type="match status" value="1"/>
</dbReference>
<dbReference type="Proteomes" id="UP000536604">
    <property type="component" value="Unassembled WGS sequence"/>
</dbReference>
<evidence type="ECO:0000256" key="2">
    <source>
        <dbReference type="ARBA" id="ARBA00022692"/>
    </source>
</evidence>
<evidence type="ECO:0000256" key="7">
    <source>
        <dbReference type="SAM" id="MobiDB-lite"/>
    </source>
</evidence>
<reference evidence="11 12" key="1">
    <citation type="submission" date="2020-08" db="EMBL/GenBank/DDBJ databases">
        <title>Genomic Encyclopedia of Type Strains, Phase III (KMG-III): the genomes of soil and plant-associated and newly described type strains.</title>
        <authorList>
            <person name="Whitman W."/>
        </authorList>
    </citation>
    <scope>NUCLEOTIDE SEQUENCE [LARGE SCALE GENOMIC DNA]</scope>
    <source>
        <strain evidence="11 12">CECT 8712</strain>
    </source>
</reference>
<dbReference type="GO" id="GO:0005886">
    <property type="term" value="C:plasma membrane"/>
    <property type="evidence" value="ECO:0007669"/>
    <property type="project" value="UniProtKB-SubCell"/>
</dbReference>
<gene>
    <name evidence="11" type="ORF">FHS13_000173</name>
</gene>
<evidence type="ECO:0000256" key="3">
    <source>
        <dbReference type="ARBA" id="ARBA00022741"/>
    </source>
</evidence>
<dbReference type="SMART" id="SM00382">
    <property type="entry name" value="AAA"/>
    <property type="match status" value="1"/>
</dbReference>
<dbReference type="GO" id="GO:0034040">
    <property type="term" value="F:ATPase-coupled lipid transmembrane transporter activity"/>
    <property type="evidence" value="ECO:0007669"/>
    <property type="project" value="TreeGrafter"/>
</dbReference>
<sequence>MSTPPAPATTGPDEQTDGTGRQAAEEAQPEVAAPRYMAFAEEAAQAGWTRVARRMPALVAQALSLGWSASRADLIAALALNLAMGAATAWALVATTTALEELFSAVPTPDRVRAALPSLALLALALVVRGSCSVLAGRAQARLEPQVELAAERRLNELATGVSVEAFDDSAFNDAVFRGYARGTSESSSLVSHTVDVLTGLVGIIAAAGVLGTLHPVLIPLLLLAMVPQWWGSAAAARLRYRMMLALSEGRRRKWMLQQLMVSRESAAEVRSYTMGPHLRREFDTVAEYELGVHLRMVTRMSLIRMAGNSLSGLVTGLVFAALGVLLVQGTVPIAAAGAAVVAIRVAQSALASALNSVSMVYESGLYFGDFLDLEELARGRTPAPGLPPAPEGFDEIRVEGVTFSYPRGEQEDDVPPALRDVDLVLPRGVTVALVGENGSGKSTLAKLLSGLYTPQQGRVCWDGTDLAGVDGESLRERVAVIAQDHTHWPVTARRNVVMSSPDDSGRLERAACAAGADTVVRELPRRWDTLLDKRFTAGYEPSGGQWQRLAAARAFYRGDDGRATPLLIADEPTSALDARAEHRFFESVHAHAGRTGATVVLITHRLASVRMADHIVVLDKGRVIAQGTHEELMREGGLYRELWEIQATAYRGIGATGE</sequence>
<dbReference type="GO" id="GO:0140359">
    <property type="term" value="F:ABC-type transporter activity"/>
    <property type="evidence" value="ECO:0007669"/>
    <property type="project" value="InterPro"/>
</dbReference>
<evidence type="ECO:0000256" key="1">
    <source>
        <dbReference type="ARBA" id="ARBA00004651"/>
    </source>
</evidence>
<accession>A0A841INF7</accession>
<feature type="transmembrane region" description="Helical" evidence="8">
    <location>
        <begin position="74"/>
        <end position="94"/>
    </location>
</feature>
<dbReference type="InterPro" id="IPR036640">
    <property type="entry name" value="ABC1_TM_sf"/>
</dbReference>
<dbReference type="EMBL" id="JACHJO010000001">
    <property type="protein sequence ID" value="MBB6118245.1"/>
    <property type="molecule type" value="Genomic_DNA"/>
</dbReference>
<dbReference type="PROSITE" id="PS50929">
    <property type="entry name" value="ABC_TM1F"/>
    <property type="match status" value="1"/>
</dbReference>
<evidence type="ECO:0000259" key="9">
    <source>
        <dbReference type="PROSITE" id="PS50893"/>
    </source>
</evidence>
<proteinExistence type="predicted"/>
<keyword evidence="3" id="KW-0547">Nucleotide-binding</keyword>
<feature type="domain" description="ABC transmembrane type-1" evidence="10">
    <location>
        <begin position="188"/>
        <end position="363"/>
    </location>
</feature>
<feature type="domain" description="ABC transporter" evidence="9">
    <location>
        <begin position="397"/>
        <end position="646"/>
    </location>
</feature>
<dbReference type="GO" id="GO:0005524">
    <property type="term" value="F:ATP binding"/>
    <property type="evidence" value="ECO:0007669"/>
    <property type="project" value="UniProtKB-KW"/>
</dbReference>
<name>A0A841INF7_9ACTN</name>
<dbReference type="GO" id="GO:0016887">
    <property type="term" value="F:ATP hydrolysis activity"/>
    <property type="evidence" value="ECO:0007669"/>
    <property type="project" value="InterPro"/>
</dbReference>
<feature type="transmembrane region" description="Helical" evidence="8">
    <location>
        <begin position="217"/>
        <end position="237"/>
    </location>
</feature>
<dbReference type="SUPFAM" id="SSF52540">
    <property type="entry name" value="P-loop containing nucleoside triphosphate hydrolases"/>
    <property type="match status" value="1"/>
</dbReference>
<dbReference type="SUPFAM" id="SSF90123">
    <property type="entry name" value="ABC transporter transmembrane region"/>
    <property type="match status" value="1"/>
</dbReference>
<dbReference type="Gene3D" id="1.20.1560.10">
    <property type="entry name" value="ABC transporter type 1, transmembrane domain"/>
    <property type="match status" value="1"/>
</dbReference>
<comment type="subcellular location">
    <subcellularLocation>
        <location evidence="1">Cell membrane</location>
        <topology evidence="1">Multi-pass membrane protein</topology>
    </subcellularLocation>
</comment>